<dbReference type="GO" id="GO:0002143">
    <property type="term" value="P:tRNA wobble position uridine thiolation"/>
    <property type="evidence" value="ECO:0007669"/>
    <property type="project" value="TreeGrafter"/>
</dbReference>
<dbReference type="SUPFAM" id="SSF69721">
    <property type="entry name" value="DsrC, the gamma subunit of dissimilatory sulfite reductase"/>
    <property type="match status" value="1"/>
</dbReference>
<reference evidence="4 5" key="1">
    <citation type="submission" date="2007-04" db="EMBL/GenBank/DDBJ databases">
        <title>Complete sequence of Pyrobaculum arsenaticum DSM 13514.</title>
        <authorList>
            <consortium name="US DOE Joint Genome Institute"/>
            <person name="Copeland A."/>
            <person name="Lucas S."/>
            <person name="Lapidus A."/>
            <person name="Barry K."/>
            <person name="Glavina del Rio T."/>
            <person name="Dalin E."/>
            <person name="Tice H."/>
            <person name="Pitluck S."/>
            <person name="Chain P."/>
            <person name="Malfatti S."/>
            <person name="Shin M."/>
            <person name="Vergez L."/>
            <person name="Schmutz J."/>
            <person name="Larimer F."/>
            <person name="Land M."/>
            <person name="Hauser L."/>
            <person name="Kyrpides N."/>
            <person name="Mikhailova N."/>
            <person name="Cozen A.E."/>
            <person name="Fitz-Gibbon S.T."/>
            <person name="House C.H."/>
            <person name="Saltikov C."/>
            <person name="Lowe T.M."/>
            <person name="Richardson P."/>
        </authorList>
    </citation>
    <scope>NUCLEOTIDE SEQUENCE [LARGE SCALE GENOMIC DNA]</scope>
    <source>
        <strain evidence="5">ATCC 700994 / DSM 13514 / JCM 11321 / PZ6</strain>
    </source>
</reference>
<dbReference type="Gene3D" id="1.10.10.370">
    <property type="entry name" value="DsrC-like protein, C-terminal domain"/>
    <property type="match status" value="1"/>
</dbReference>
<dbReference type="InterPro" id="IPR025526">
    <property type="entry name" value="DsrC-like_dom_sf"/>
</dbReference>
<dbReference type="Gene3D" id="3.30.1420.10">
    <property type="match status" value="1"/>
</dbReference>
<evidence type="ECO:0000313" key="5">
    <source>
        <dbReference type="Proteomes" id="UP000001567"/>
    </source>
</evidence>
<keyword evidence="3" id="KW-0963">Cytoplasm</keyword>
<dbReference type="PhylomeDB" id="A4WJC4"/>
<protein>
    <submittedName>
        <fullName evidence="4">DsrC family protein</fullName>
    </submittedName>
</protein>
<dbReference type="GO" id="GO:0005737">
    <property type="term" value="C:cytoplasm"/>
    <property type="evidence" value="ECO:0007669"/>
    <property type="project" value="UniProtKB-SubCell"/>
</dbReference>
<dbReference type="KEGG" id="pas:Pars_0910"/>
<dbReference type="Proteomes" id="UP000001567">
    <property type="component" value="Chromosome"/>
</dbReference>
<dbReference type="EMBL" id="CP000660">
    <property type="protein sequence ID" value="ABP50491.1"/>
    <property type="molecule type" value="Genomic_DNA"/>
</dbReference>
<evidence type="ECO:0000256" key="3">
    <source>
        <dbReference type="ARBA" id="ARBA00022490"/>
    </source>
</evidence>
<gene>
    <name evidence="4" type="ordered locus">Pars_0910</name>
</gene>
<proteinExistence type="inferred from homology"/>
<dbReference type="STRING" id="340102.Pars_0910"/>
<comment type="similarity">
    <text evidence="2">Belongs to the DsrC/TusE family.</text>
</comment>
<evidence type="ECO:0000256" key="2">
    <source>
        <dbReference type="ARBA" id="ARBA00005718"/>
    </source>
</evidence>
<evidence type="ECO:0000313" key="4">
    <source>
        <dbReference type="EMBL" id="ABP50491.1"/>
    </source>
</evidence>
<dbReference type="PIRSF" id="PIRSF006223">
    <property type="entry name" value="DsrC_TusE"/>
    <property type="match status" value="1"/>
</dbReference>
<accession>A4WJC4</accession>
<dbReference type="OrthoDB" id="23307at2157"/>
<dbReference type="GO" id="GO:0097163">
    <property type="term" value="F:sulfur carrier activity"/>
    <property type="evidence" value="ECO:0007669"/>
    <property type="project" value="TreeGrafter"/>
</dbReference>
<dbReference type="PANTHER" id="PTHR37010">
    <property type="entry name" value="SULFURTRANSFERASE TUSE"/>
    <property type="match status" value="1"/>
</dbReference>
<dbReference type="InterPro" id="IPR007453">
    <property type="entry name" value="DsrC/TusE"/>
</dbReference>
<dbReference type="InterPro" id="IPR043163">
    <property type="entry name" value="DsrC-like_N"/>
</dbReference>
<evidence type="ECO:0000256" key="1">
    <source>
        <dbReference type="ARBA" id="ARBA00004496"/>
    </source>
</evidence>
<dbReference type="PANTHER" id="PTHR37010:SF1">
    <property type="entry name" value="SULFURTRANSFERASE TUSE"/>
    <property type="match status" value="1"/>
</dbReference>
<organism evidence="4 5">
    <name type="scientific">Pyrobaculum arsenaticum (strain DSM 13514 / JCM 11321 / PZ6)</name>
    <dbReference type="NCBI Taxonomy" id="340102"/>
    <lineage>
        <taxon>Archaea</taxon>
        <taxon>Thermoproteota</taxon>
        <taxon>Thermoprotei</taxon>
        <taxon>Thermoproteales</taxon>
        <taxon>Thermoproteaceae</taxon>
        <taxon>Pyrobaculum</taxon>
    </lineage>
</organism>
<dbReference type="NCBIfam" id="TIGR03342">
    <property type="entry name" value="dsrC_tusE_dsvC"/>
    <property type="match status" value="1"/>
</dbReference>
<dbReference type="InterPro" id="IPR042072">
    <property type="entry name" value="DsrC-like_C"/>
</dbReference>
<dbReference type="RefSeq" id="WP_011900398.1">
    <property type="nucleotide sequence ID" value="NC_009376.1"/>
</dbReference>
<comment type="subcellular location">
    <subcellularLocation>
        <location evidence="1">Cytoplasm</location>
    </subcellularLocation>
</comment>
<dbReference type="Pfam" id="PF04358">
    <property type="entry name" value="DsrC"/>
    <property type="match status" value="1"/>
</dbReference>
<dbReference type="GeneID" id="5055844"/>
<sequence>MPVKCPGEYTVDGTTVVLDEECFMQNPEAWNEKIAEWLARELEGIPQMTEAHWKVVKYLREYWETYGVCPPIKMLLKETGFTLEQIYQLFPSGPANGACKVAGAPKPTGCV</sequence>
<name>A4WJC4_PYRAR</name>
<dbReference type="HOGENOM" id="CLU_153199_1_0_2"/>
<dbReference type="AlphaFoldDB" id="A4WJC4"/>